<dbReference type="PANTHER" id="PTHR44068">
    <property type="entry name" value="ZGC:194242"/>
    <property type="match status" value="1"/>
</dbReference>
<dbReference type="Gene3D" id="3.40.50.150">
    <property type="entry name" value="Vaccinia Virus protein VP39"/>
    <property type="match status" value="1"/>
</dbReference>
<keyword evidence="1" id="KW-0808">Transferase</keyword>
<organism evidence="3 4">
    <name type="scientific">Mycolicibacterium canariasense</name>
    <name type="common">Mycobacterium canariasense</name>
    <dbReference type="NCBI Taxonomy" id="228230"/>
    <lineage>
        <taxon>Bacteria</taxon>
        <taxon>Bacillati</taxon>
        <taxon>Actinomycetota</taxon>
        <taxon>Actinomycetes</taxon>
        <taxon>Mycobacteriales</taxon>
        <taxon>Mycobacteriaceae</taxon>
        <taxon>Mycolicibacterium</taxon>
    </lineage>
</organism>
<name>A0A100WK09_MYCCR</name>
<dbReference type="Proteomes" id="UP000069443">
    <property type="component" value="Unassembled WGS sequence"/>
</dbReference>
<dbReference type="STRING" id="228230.RMCC_6491"/>
<feature type="domain" description="Methyltransferase type 11" evidence="2">
    <location>
        <begin position="93"/>
        <end position="190"/>
    </location>
</feature>
<dbReference type="PANTHER" id="PTHR44068:SF11">
    <property type="entry name" value="GERANYL DIPHOSPHATE 2-C-METHYLTRANSFERASE"/>
    <property type="match status" value="1"/>
</dbReference>
<dbReference type="GO" id="GO:0032259">
    <property type="term" value="P:methylation"/>
    <property type="evidence" value="ECO:0007669"/>
    <property type="project" value="UniProtKB-KW"/>
</dbReference>
<gene>
    <name evidence="3" type="ORF">RMCC_6491</name>
</gene>
<accession>A0A100WK09</accession>
<reference evidence="4" key="2">
    <citation type="submission" date="2016-02" db="EMBL/GenBank/DDBJ databases">
        <title>Draft genome sequence of five rapidly growing Mycobacterium species.</title>
        <authorList>
            <person name="Katahira K."/>
            <person name="Gotou Y."/>
            <person name="Iida K."/>
            <person name="Ogura Y."/>
            <person name="Hayashi T."/>
        </authorList>
    </citation>
    <scope>NUCLEOTIDE SEQUENCE [LARGE SCALE GENOMIC DNA]</scope>
    <source>
        <strain evidence="4">JCM15298</strain>
    </source>
</reference>
<dbReference type="AlphaFoldDB" id="A0A100WK09"/>
<dbReference type="SUPFAM" id="SSF53335">
    <property type="entry name" value="S-adenosyl-L-methionine-dependent methyltransferases"/>
    <property type="match status" value="1"/>
</dbReference>
<evidence type="ECO:0000256" key="1">
    <source>
        <dbReference type="ARBA" id="ARBA00022679"/>
    </source>
</evidence>
<evidence type="ECO:0000313" key="3">
    <source>
        <dbReference type="EMBL" id="GAS99526.1"/>
    </source>
</evidence>
<keyword evidence="3" id="KW-0489">Methyltransferase</keyword>
<reference evidence="4" key="1">
    <citation type="journal article" date="2016" name="Genome Announc.">
        <title>Draft Genome Sequences of Five Rapidly Growing Mycobacterium Species, M. thermoresistibile, M. fortuitum subsp. acetamidolyticum, M. canariasense, M. brisbanense, and M. novocastrense.</title>
        <authorList>
            <person name="Katahira K."/>
            <person name="Ogura Y."/>
            <person name="Gotoh Y."/>
            <person name="Hayashi T."/>
        </authorList>
    </citation>
    <scope>NUCLEOTIDE SEQUENCE [LARGE SCALE GENOMIC DNA]</scope>
    <source>
        <strain evidence="4">JCM15298</strain>
    </source>
</reference>
<evidence type="ECO:0000259" key="2">
    <source>
        <dbReference type="Pfam" id="PF08241"/>
    </source>
</evidence>
<dbReference type="InterPro" id="IPR029063">
    <property type="entry name" value="SAM-dependent_MTases_sf"/>
</dbReference>
<protein>
    <submittedName>
        <fullName evidence="3">Methylase</fullName>
    </submittedName>
</protein>
<dbReference type="Pfam" id="PF08241">
    <property type="entry name" value="Methyltransf_11"/>
    <property type="match status" value="1"/>
</dbReference>
<evidence type="ECO:0000313" key="4">
    <source>
        <dbReference type="Proteomes" id="UP000069443"/>
    </source>
</evidence>
<dbReference type="GO" id="GO:0008757">
    <property type="term" value="F:S-adenosylmethionine-dependent methyltransferase activity"/>
    <property type="evidence" value="ECO:0007669"/>
    <property type="project" value="InterPro"/>
</dbReference>
<proteinExistence type="predicted"/>
<dbReference type="EMBL" id="BCSY01000135">
    <property type="protein sequence ID" value="GAS99526.1"/>
    <property type="molecule type" value="Genomic_DNA"/>
</dbReference>
<dbReference type="InterPro" id="IPR013216">
    <property type="entry name" value="Methyltransf_11"/>
</dbReference>
<keyword evidence="4" id="KW-1185">Reference proteome</keyword>
<sequence length="301" mass="33514">MNPSTTTEPEAHKMETLSAQHLSKPTLPYFDILMDERQGGGETGQLWENQVHWGYWDDPKTATGTRADYTAAMEAMNGVLFEAGRLADGQQLLDVGCGFGGTIQQINGSYSGMELTGLNIDPRQLAAADAQIAPTHGNTLRWVEADACELPFEDNSFDRILAVECIFHFPSRQKFLSEAARVLKPGGCLAVSDFVPTMMFFGKTPIWMAIRPRIAKSYGTLGDVPLRGYRSMGKQAGLQLVGNRNIRKNTMPTYPFLLRFFREQASADAQDTLVVGTRWMKWLSKLSLLQYQVYTFVKPGV</sequence>
<comment type="caution">
    <text evidence="3">The sequence shown here is derived from an EMBL/GenBank/DDBJ whole genome shotgun (WGS) entry which is preliminary data.</text>
</comment>
<dbReference type="CDD" id="cd02440">
    <property type="entry name" value="AdoMet_MTases"/>
    <property type="match status" value="1"/>
</dbReference>
<dbReference type="RefSeq" id="WP_234811748.1">
    <property type="nucleotide sequence ID" value="NZ_BCSY01000135.1"/>
</dbReference>
<dbReference type="InterPro" id="IPR050447">
    <property type="entry name" value="Erg6_SMT_methyltransf"/>
</dbReference>